<keyword evidence="3" id="KW-0614">Plasmid</keyword>
<evidence type="ECO:0000313" key="3">
    <source>
        <dbReference type="EMBL" id="AJD93426.1"/>
    </source>
</evidence>
<accession>A0A0B5ATK7</accession>
<dbReference type="Gene3D" id="2.30.30.40">
    <property type="entry name" value="SH3 Domains"/>
    <property type="match status" value="3"/>
</dbReference>
<keyword evidence="4" id="KW-1185">Reference proteome</keyword>
<dbReference type="KEGG" id="jeo:JMA_41080"/>
<feature type="domain" description="SH3b" evidence="2">
    <location>
        <begin position="34"/>
        <end position="99"/>
    </location>
</feature>
<sequence>MNKQFLKKISLSLCVMLMAGTVVQNPVQELTTVEAAQVVKYQAKTDINLRATASWSAKSLTVIKKGKEMTYVGKSGSWYKVKYGSKTGYVSPSHVTKSPTIVAPKPPASSQVVYTTTASLNLRTGASTKHKTILTIPKGKAVQMLSYGTSWSKVSYANKTGYVSSKYLKKTTVSLPKEEKFATKKFTTTTTTTLYSSTTSSKKKLVTIPKGKVVSSSSKLSGFYKVTYGGKTGWVLGSHLKEVKSAPVVQKGFISKADSLKLLTTPTFANDSRKIFEPKKEYGEQYVNSYLVGASNSAKENYLFVIGQYDSKKLSAMTFVMSRYNQYPSAQKNGMQALELGLSGFFGKGTPETSQLVKVVKDNMTFSKEKLINITIGGKKGYVVVNRSTIEVIFDYDGYLPIINM</sequence>
<protein>
    <recommendedName>
        <fullName evidence="2">SH3b domain-containing protein</fullName>
    </recommendedName>
</protein>
<dbReference type="HOGENOM" id="CLU_679305_0_0_9"/>
<dbReference type="InterPro" id="IPR052354">
    <property type="entry name" value="Cell_Wall_Dynamics_Protein"/>
</dbReference>
<name>A0A0B5ATK7_9BACL</name>
<feature type="domain" description="SH3b" evidence="2">
    <location>
        <begin position="107"/>
        <end position="172"/>
    </location>
</feature>
<dbReference type="Proteomes" id="UP000031449">
    <property type="component" value="Plasmid unnamed"/>
</dbReference>
<dbReference type="AlphaFoldDB" id="A0A0B5ATK7"/>
<evidence type="ECO:0000313" key="4">
    <source>
        <dbReference type="Proteomes" id="UP000031449"/>
    </source>
</evidence>
<geneLocation type="plasmid" evidence="4"/>
<evidence type="ECO:0000256" key="1">
    <source>
        <dbReference type="SAM" id="SignalP"/>
    </source>
</evidence>
<dbReference type="InterPro" id="IPR003646">
    <property type="entry name" value="SH3-like_bac-type"/>
</dbReference>
<dbReference type="BioCyc" id="JESP1508404:G14D9-13392-MONOMER"/>
<gene>
    <name evidence="3" type="ORF">JMA_41080</name>
</gene>
<dbReference type="Pfam" id="PF08239">
    <property type="entry name" value="SH3_3"/>
    <property type="match status" value="3"/>
</dbReference>
<dbReference type="OrthoDB" id="2455603at2"/>
<dbReference type="PANTHER" id="PTHR34408">
    <property type="entry name" value="FAMILY PROTEIN, PUTATIVE-RELATED"/>
    <property type="match status" value="1"/>
</dbReference>
<organism evidence="3 4">
    <name type="scientific">Jeotgalibacillus malaysiensis</name>
    <dbReference type="NCBI Taxonomy" id="1508404"/>
    <lineage>
        <taxon>Bacteria</taxon>
        <taxon>Bacillati</taxon>
        <taxon>Bacillota</taxon>
        <taxon>Bacilli</taxon>
        <taxon>Bacillales</taxon>
        <taxon>Caryophanaceae</taxon>
        <taxon>Jeotgalibacillus</taxon>
    </lineage>
</organism>
<reference evidence="3 4" key="1">
    <citation type="submission" date="2014-08" db="EMBL/GenBank/DDBJ databases">
        <title>Complete genome of a marine bacteria Jeotgalibacillus malaysiensis.</title>
        <authorList>
            <person name="Yaakop A.S."/>
            <person name="Chan K.-G."/>
            <person name="Goh K.M."/>
        </authorList>
    </citation>
    <scope>NUCLEOTIDE SEQUENCE [LARGE SCALE GENOMIC DNA]</scope>
    <source>
        <strain evidence="3 4">D5</strain>
        <plasmid evidence="4">Plasmid</plasmid>
    </source>
</reference>
<dbReference type="SMART" id="SM00287">
    <property type="entry name" value="SH3b"/>
    <property type="match status" value="3"/>
</dbReference>
<proteinExistence type="predicted"/>
<evidence type="ECO:0000259" key="2">
    <source>
        <dbReference type="PROSITE" id="PS51781"/>
    </source>
</evidence>
<feature type="chain" id="PRO_5039449409" description="SH3b domain-containing protein" evidence="1">
    <location>
        <begin position="25"/>
        <end position="405"/>
    </location>
</feature>
<dbReference type="PROSITE" id="PS51781">
    <property type="entry name" value="SH3B"/>
    <property type="match status" value="2"/>
</dbReference>
<dbReference type="EMBL" id="CP009417">
    <property type="protein sequence ID" value="AJD93426.1"/>
    <property type="molecule type" value="Genomic_DNA"/>
</dbReference>
<keyword evidence="1" id="KW-0732">Signal</keyword>
<feature type="signal peptide" evidence="1">
    <location>
        <begin position="1"/>
        <end position="24"/>
    </location>
</feature>